<reference evidence="2 3" key="1">
    <citation type="submission" date="2020-08" db="EMBL/GenBank/DDBJ databases">
        <title>Genome sequence of Sphingomonas sediminicola KACC 15039T.</title>
        <authorList>
            <person name="Hyun D.-W."/>
            <person name="Bae J.-W."/>
        </authorList>
    </citation>
    <scope>NUCLEOTIDE SEQUENCE [LARGE SCALE GENOMIC DNA]</scope>
    <source>
        <strain evidence="2 3">KACC 15039</strain>
    </source>
</reference>
<dbReference type="SMART" id="SM00054">
    <property type="entry name" value="EFh"/>
    <property type="match status" value="2"/>
</dbReference>
<dbReference type="Pfam" id="PF13202">
    <property type="entry name" value="EF-hand_5"/>
    <property type="match status" value="1"/>
</dbReference>
<dbReference type="EMBL" id="CP060782">
    <property type="protein sequence ID" value="QNP47023.1"/>
    <property type="molecule type" value="Genomic_DNA"/>
</dbReference>
<dbReference type="InterPro" id="IPR002048">
    <property type="entry name" value="EF_hand_dom"/>
</dbReference>
<organism evidence="2 3">
    <name type="scientific">Sphingomonas sediminicola</name>
    <dbReference type="NCBI Taxonomy" id="386874"/>
    <lineage>
        <taxon>Bacteria</taxon>
        <taxon>Pseudomonadati</taxon>
        <taxon>Pseudomonadota</taxon>
        <taxon>Alphaproteobacteria</taxon>
        <taxon>Sphingomonadales</taxon>
        <taxon>Sphingomonadaceae</taxon>
        <taxon>Sphingomonas</taxon>
    </lineage>
</organism>
<dbReference type="CDD" id="cd00051">
    <property type="entry name" value="EFh"/>
    <property type="match status" value="1"/>
</dbReference>
<evidence type="ECO:0000313" key="2">
    <source>
        <dbReference type="EMBL" id="QNP47023.1"/>
    </source>
</evidence>
<dbReference type="SUPFAM" id="SSF47473">
    <property type="entry name" value="EF-hand"/>
    <property type="match status" value="1"/>
</dbReference>
<name>A0ABX6TCM8_9SPHN</name>
<keyword evidence="3" id="KW-1185">Reference proteome</keyword>
<dbReference type="Gene3D" id="1.10.238.10">
    <property type="entry name" value="EF-hand"/>
    <property type="match status" value="2"/>
</dbReference>
<dbReference type="InterPro" id="IPR011992">
    <property type="entry name" value="EF-hand-dom_pair"/>
</dbReference>
<dbReference type="Proteomes" id="UP000516105">
    <property type="component" value="Chromosome"/>
</dbReference>
<accession>A0ABX6TCM8</accession>
<dbReference type="PROSITE" id="PS00018">
    <property type="entry name" value="EF_HAND_1"/>
    <property type="match status" value="2"/>
</dbReference>
<sequence>MTAKALQSLAPKIEAEFKTLDKDGNGQLSLAEFKAAAFSKLGQNPELTLQKFDTNKDGKVSQAEFRAPILGAFDRADLNKDGKVTAEEAKKVTGR</sequence>
<protein>
    <submittedName>
        <fullName evidence="2">EF-hand domain-containing protein</fullName>
    </submittedName>
</protein>
<proteinExistence type="predicted"/>
<dbReference type="Pfam" id="PF13499">
    <property type="entry name" value="EF-hand_7"/>
    <property type="match status" value="1"/>
</dbReference>
<evidence type="ECO:0000259" key="1">
    <source>
        <dbReference type="PROSITE" id="PS50222"/>
    </source>
</evidence>
<feature type="domain" description="EF-hand" evidence="1">
    <location>
        <begin position="8"/>
        <end position="43"/>
    </location>
</feature>
<gene>
    <name evidence="2" type="ORF">H9L14_12685</name>
</gene>
<evidence type="ECO:0000313" key="3">
    <source>
        <dbReference type="Proteomes" id="UP000516105"/>
    </source>
</evidence>
<dbReference type="InterPro" id="IPR018247">
    <property type="entry name" value="EF_Hand_1_Ca_BS"/>
</dbReference>
<dbReference type="PROSITE" id="PS50222">
    <property type="entry name" value="EF_HAND_2"/>
    <property type="match status" value="1"/>
</dbReference>